<keyword evidence="3" id="KW-1185">Reference proteome</keyword>
<accession>A0A4R0RF24</accession>
<dbReference type="AlphaFoldDB" id="A0A4R0RF24"/>
<proteinExistence type="predicted"/>
<protein>
    <submittedName>
        <fullName evidence="2">Uncharacterized protein</fullName>
    </submittedName>
</protein>
<feature type="region of interest" description="Disordered" evidence="1">
    <location>
        <begin position="110"/>
        <end position="144"/>
    </location>
</feature>
<feature type="region of interest" description="Disordered" evidence="1">
    <location>
        <begin position="504"/>
        <end position="541"/>
    </location>
</feature>
<evidence type="ECO:0000313" key="3">
    <source>
        <dbReference type="Proteomes" id="UP000292702"/>
    </source>
</evidence>
<gene>
    <name evidence="2" type="ORF">EIP91_009153</name>
</gene>
<name>A0A4R0RF24_9APHY</name>
<comment type="caution">
    <text evidence="2">The sequence shown here is derived from an EMBL/GenBank/DDBJ whole genome shotgun (WGS) entry which is preliminary data.</text>
</comment>
<feature type="region of interest" description="Disordered" evidence="1">
    <location>
        <begin position="1"/>
        <end position="24"/>
    </location>
</feature>
<evidence type="ECO:0000313" key="2">
    <source>
        <dbReference type="EMBL" id="TCD61014.1"/>
    </source>
</evidence>
<dbReference type="EMBL" id="RWJN01000515">
    <property type="protein sequence ID" value="TCD61014.1"/>
    <property type="molecule type" value="Genomic_DNA"/>
</dbReference>
<reference evidence="2 3" key="1">
    <citation type="submission" date="2018-11" db="EMBL/GenBank/DDBJ databases">
        <title>Genome assembly of Steccherinum ochraceum LE-BIN_3174, the white-rot fungus of the Steccherinaceae family (The Residual Polyporoid clade, Polyporales, Basidiomycota).</title>
        <authorList>
            <person name="Fedorova T.V."/>
            <person name="Glazunova O.A."/>
            <person name="Landesman E.O."/>
            <person name="Moiseenko K.V."/>
            <person name="Psurtseva N.V."/>
            <person name="Savinova O.S."/>
            <person name="Shakhova N.V."/>
            <person name="Tyazhelova T.V."/>
            <person name="Vasina D.V."/>
        </authorList>
    </citation>
    <scope>NUCLEOTIDE SEQUENCE [LARGE SCALE GENOMIC DNA]</scope>
    <source>
        <strain evidence="2 3">LE-BIN_3174</strain>
    </source>
</reference>
<feature type="compositionally biased region" description="Polar residues" evidence="1">
    <location>
        <begin position="1"/>
        <end position="20"/>
    </location>
</feature>
<feature type="region of interest" description="Disordered" evidence="1">
    <location>
        <begin position="178"/>
        <end position="238"/>
    </location>
</feature>
<dbReference type="STRING" id="92696.A0A4R0RF24"/>
<dbReference type="Proteomes" id="UP000292702">
    <property type="component" value="Unassembled WGS sequence"/>
</dbReference>
<feature type="compositionally biased region" description="Low complexity" evidence="1">
    <location>
        <begin position="504"/>
        <end position="516"/>
    </location>
</feature>
<evidence type="ECO:0000256" key="1">
    <source>
        <dbReference type="SAM" id="MobiDB-lite"/>
    </source>
</evidence>
<organism evidence="2 3">
    <name type="scientific">Steccherinum ochraceum</name>
    <dbReference type="NCBI Taxonomy" id="92696"/>
    <lineage>
        <taxon>Eukaryota</taxon>
        <taxon>Fungi</taxon>
        <taxon>Dikarya</taxon>
        <taxon>Basidiomycota</taxon>
        <taxon>Agaricomycotina</taxon>
        <taxon>Agaricomycetes</taxon>
        <taxon>Polyporales</taxon>
        <taxon>Steccherinaceae</taxon>
        <taxon>Steccherinum</taxon>
    </lineage>
</organism>
<sequence>MASTPQPHRSHSQPHISATHPQAVGSPSPPFYYGNAYPPMLANGMVSMTAHPHATGPLGTPDFHHNLQLGPGGVPHTQMVTMPAHTVDSLFSTLDAMQNRVEALEGQVKTVAEKRPHPNGPSNTNSGSDSDSPHATRATRKKRRTKFILATKVEDLTLPQVEVRQKLQSHIHAALCMITGTKPNETPGRGRRRRTRRTTLTASSGSDADTENDEDVAPTGPGIHTGGDGTTNTTNRSTGNVEHWKWDFTKDTDQDINALIVTRAAKIVWEEQTDPNRRDLPFTNVLFNIFDLESFAKEKFRVQRKSHRKKTDPEFAKRVELQVIATRRAARRSWLTELVGAVQLAEDRLEAAPKYYKQTGRDVRKLCKPEYMSDSLSGPEEGDEAARQHFLVKLQDAARLSRDMRAQTELWAVQRPAYRDAKITEVMQDLDKIRQKQRKKEKRAQWPTPRIDIDLIHNRPPTERLYKFTISSTWWDQYCTNFPQDAADMKMSLTVLPGFADAGAGASAAGVAGSSAERNTTGNARSDEPEQTVPGDQSRNE</sequence>
<feature type="compositionally biased region" description="Polar residues" evidence="1">
    <location>
        <begin position="120"/>
        <end position="130"/>
    </location>
</feature>
<dbReference type="OrthoDB" id="3045711at2759"/>